<dbReference type="PANTHER" id="PTHR42643">
    <property type="entry name" value="IONOTROPIC RECEPTOR 20A-RELATED"/>
    <property type="match status" value="1"/>
</dbReference>
<keyword evidence="7" id="KW-0675">Receptor</keyword>
<organism evidence="12 13">
    <name type="scientific">Nesidiocoris tenuis</name>
    <dbReference type="NCBI Taxonomy" id="355587"/>
    <lineage>
        <taxon>Eukaryota</taxon>
        <taxon>Metazoa</taxon>
        <taxon>Ecdysozoa</taxon>
        <taxon>Arthropoda</taxon>
        <taxon>Hexapoda</taxon>
        <taxon>Insecta</taxon>
        <taxon>Pterygota</taxon>
        <taxon>Neoptera</taxon>
        <taxon>Paraneoptera</taxon>
        <taxon>Hemiptera</taxon>
        <taxon>Heteroptera</taxon>
        <taxon>Panheteroptera</taxon>
        <taxon>Cimicomorpha</taxon>
        <taxon>Miridae</taxon>
        <taxon>Dicyphina</taxon>
        <taxon>Nesidiocoris</taxon>
    </lineage>
</organism>
<name>A0ABN7APQ2_9HEMI</name>
<evidence type="ECO:0000256" key="7">
    <source>
        <dbReference type="ARBA" id="ARBA00023170"/>
    </source>
</evidence>
<gene>
    <name evidence="12" type="ORF">NTJ_05675</name>
</gene>
<sequence length="604" mass="68837">MNVKNILLALAIVHGVDSESIRFRLKRFKWVDTLEQVLTYTFPTYHCVQILTDKSPAAQKILSQLYQTSSNVSFINEIRAETCNGFILIAKHIKFVMSLLERISLLYENRLLILISEGYHKHLEALLMNPEKWFSDSEALLVILGDRPQYYARKQPVEKLIKLTDIDGSWLVLPTGVVDFQNRTAVLGTFNCSPFSSFGPLNEDGSPTWVGGLELALIKDLFERVNLKMKIIVPDTEDMWGQYDGNKWKDGIMGLISSGQVDIAFCGLWLTKDMTRMQTSSPLTEGCLKLLVPIPEYMDARWLSVYKPFPNEIWLFIGASVVIATFTIYMFSRMQAYVQASKHRPGLNRNVGFTLTESIFLTVSILLTNGGGSKKGRESLRRVNIWWAILGFLLTTAYSSCLITQLTSPEIATKIDTVQQLVENDYMWTSPYAPDVGDMVDFSDPWESTWAKRMRVIPNRQEEFDFLANEKAVLFGQQFGKNSFCLDFDYPDGLLRKFEASSNCIGPLRKVGLVLRSGTPFFKPIQKRLVRYQSAGLLDKMLKYELDVMATKSPYVREVFNFRKISMKTRVKLKIGNLKGAFLLWGIGLTASILVFIVEKIKNY</sequence>
<evidence type="ECO:0000256" key="4">
    <source>
        <dbReference type="ARBA" id="ARBA00022692"/>
    </source>
</evidence>
<feature type="chain" id="PRO_5046452921" description="Ionotropic glutamate receptor C-terminal domain-containing protein" evidence="10">
    <location>
        <begin position="19"/>
        <end position="604"/>
    </location>
</feature>
<proteinExistence type="inferred from homology"/>
<evidence type="ECO:0000256" key="8">
    <source>
        <dbReference type="ARBA" id="ARBA00023180"/>
    </source>
</evidence>
<dbReference type="SUPFAM" id="SSF53850">
    <property type="entry name" value="Periplasmic binding protein-like II"/>
    <property type="match status" value="1"/>
</dbReference>
<evidence type="ECO:0000256" key="6">
    <source>
        <dbReference type="ARBA" id="ARBA00023136"/>
    </source>
</evidence>
<dbReference type="PANTHER" id="PTHR42643:SF35">
    <property type="entry name" value="IONOTROPIC RECEPTOR 68A, ISOFORM A"/>
    <property type="match status" value="1"/>
</dbReference>
<dbReference type="Pfam" id="PF00060">
    <property type="entry name" value="Lig_chan"/>
    <property type="match status" value="1"/>
</dbReference>
<keyword evidence="3" id="KW-1003">Cell membrane</keyword>
<dbReference type="Gene3D" id="3.40.190.10">
    <property type="entry name" value="Periplasmic binding protein-like II"/>
    <property type="match status" value="1"/>
</dbReference>
<feature type="domain" description="Ionotropic glutamate receptor C-terminal" evidence="11">
    <location>
        <begin position="311"/>
        <end position="589"/>
    </location>
</feature>
<evidence type="ECO:0000256" key="9">
    <source>
        <dbReference type="SAM" id="Phobius"/>
    </source>
</evidence>
<keyword evidence="8" id="KW-0325">Glycoprotein</keyword>
<accession>A0ABN7APQ2</accession>
<keyword evidence="13" id="KW-1185">Reference proteome</keyword>
<comment type="similarity">
    <text evidence="2">Belongs to the glutamate-gated ion channel (TC 1.A.10.1) family.</text>
</comment>
<keyword evidence="5 9" id="KW-1133">Transmembrane helix</keyword>
<dbReference type="InterPro" id="IPR001320">
    <property type="entry name" value="Iontro_rcpt_C"/>
</dbReference>
<dbReference type="Gene3D" id="1.10.287.70">
    <property type="match status" value="1"/>
</dbReference>
<keyword evidence="10" id="KW-0732">Signal</keyword>
<evidence type="ECO:0000313" key="12">
    <source>
        <dbReference type="EMBL" id="BES92866.1"/>
    </source>
</evidence>
<evidence type="ECO:0000256" key="5">
    <source>
        <dbReference type="ARBA" id="ARBA00022989"/>
    </source>
</evidence>
<comment type="subcellular location">
    <subcellularLocation>
        <location evidence="1">Cell membrane</location>
        <topology evidence="1">Multi-pass membrane protein</topology>
    </subcellularLocation>
</comment>
<reference evidence="12 13" key="1">
    <citation type="submission" date="2023-09" db="EMBL/GenBank/DDBJ databases">
        <title>Nesidiocoris tenuis whole genome shotgun sequence.</title>
        <authorList>
            <person name="Shibata T."/>
            <person name="Shimoda M."/>
            <person name="Kobayashi T."/>
            <person name="Uehara T."/>
        </authorList>
    </citation>
    <scope>NUCLEOTIDE SEQUENCE [LARGE SCALE GENOMIC DNA]</scope>
    <source>
        <strain evidence="12 13">Japan</strain>
    </source>
</reference>
<keyword evidence="6 9" id="KW-0472">Membrane</keyword>
<dbReference type="PRINTS" id="PR00177">
    <property type="entry name" value="NMDARECEPTOR"/>
</dbReference>
<dbReference type="Proteomes" id="UP001307889">
    <property type="component" value="Chromosome 4"/>
</dbReference>
<protein>
    <recommendedName>
        <fullName evidence="11">Ionotropic glutamate receptor C-terminal domain-containing protein</fullName>
    </recommendedName>
</protein>
<feature type="transmembrane region" description="Helical" evidence="9">
    <location>
        <begin position="313"/>
        <end position="331"/>
    </location>
</feature>
<dbReference type="InterPro" id="IPR052192">
    <property type="entry name" value="Insect_Ionotropic_Sensory_Rcpt"/>
</dbReference>
<dbReference type="InterPro" id="IPR001508">
    <property type="entry name" value="Iono_Glu_rcpt_met"/>
</dbReference>
<feature type="signal peptide" evidence="10">
    <location>
        <begin position="1"/>
        <end position="18"/>
    </location>
</feature>
<feature type="transmembrane region" description="Helical" evidence="9">
    <location>
        <begin position="384"/>
        <end position="404"/>
    </location>
</feature>
<evidence type="ECO:0000256" key="3">
    <source>
        <dbReference type="ARBA" id="ARBA00022475"/>
    </source>
</evidence>
<evidence type="ECO:0000256" key="2">
    <source>
        <dbReference type="ARBA" id="ARBA00008685"/>
    </source>
</evidence>
<feature type="transmembrane region" description="Helical" evidence="9">
    <location>
        <begin position="351"/>
        <end position="372"/>
    </location>
</feature>
<evidence type="ECO:0000259" key="11">
    <source>
        <dbReference type="Pfam" id="PF00060"/>
    </source>
</evidence>
<evidence type="ECO:0000256" key="10">
    <source>
        <dbReference type="SAM" id="SignalP"/>
    </source>
</evidence>
<keyword evidence="4 9" id="KW-0812">Transmembrane</keyword>
<feature type="transmembrane region" description="Helical" evidence="9">
    <location>
        <begin position="580"/>
        <end position="598"/>
    </location>
</feature>
<evidence type="ECO:0000313" key="13">
    <source>
        <dbReference type="Proteomes" id="UP001307889"/>
    </source>
</evidence>
<dbReference type="EMBL" id="AP028912">
    <property type="protein sequence ID" value="BES92866.1"/>
    <property type="molecule type" value="Genomic_DNA"/>
</dbReference>
<evidence type="ECO:0000256" key="1">
    <source>
        <dbReference type="ARBA" id="ARBA00004651"/>
    </source>
</evidence>